<dbReference type="Proteomes" id="UP000001627">
    <property type="component" value="Chromosome"/>
</dbReference>
<accession>C6V5V5</accession>
<dbReference type="EMBL" id="CP001431">
    <property type="protein sequence ID" value="ACT69757.1"/>
    <property type="molecule type" value="Genomic_DNA"/>
</dbReference>
<reference evidence="1 2" key="1">
    <citation type="journal article" date="2009" name="Nucleic Acids Res.">
        <title>Analysis of complete genome sequence of Neorickettsia risticii: causative agent of Potomac horse fever.</title>
        <authorList>
            <person name="Lin M."/>
            <person name="Zhang C."/>
            <person name="Gibson K."/>
            <person name="Rikihisa Y."/>
        </authorList>
    </citation>
    <scope>NUCLEOTIDE SEQUENCE [LARGE SCALE GENOMIC DNA]</scope>
    <source>
        <strain evidence="1 2">Illinois</strain>
    </source>
</reference>
<name>C6V5V5_NEORI</name>
<keyword evidence="2" id="KW-1185">Reference proteome</keyword>
<dbReference type="AlphaFoldDB" id="C6V5V5"/>
<gene>
    <name evidence="1" type="ordered locus">NRI_0804</name>
</gene>
<organism evidence="1 2">
    <name type="scientific">Neorickettsia risticii (strain Illinois)</name>
    <dbReference type="NCBI Taxonomy" id="434131"/>
    <lineage>
        <taxon>Bacteria</taxon>
        <taxon>Pseudomonadati</taxon>
        <taxon>Pseudomonadota</taxon>
        <taxon>Alphaproteobacteria</taxon>
        <taxon>Rickettsiales</taxon>
        <taxon>Anaplasmataceae</taxon>
        <taxon>Neorickettsia</taxon>
    </lineage>
</organism>
<dbReference type="KEGG" id="nri:NRI_0804"/>
<sequence>MGSFFIIEETQSFQESIFLYLKIRTINNSNVQERIRGTEQSSIALCSSMNCRN</sequence>
<dbReference type="HOGENOM" id="CLU_3063914_0_0_5"/>
<proteinExistence type="predicted"/>
<evidence type="ECO:0000313" key="1">
    <source>
        <dbReference type="EMBL" id="ACT69757.1"/>
    </source>
</evidence>
<evidence type="ECO:0000313" key="2">
    <source>
        <dbReference type="Proteomes" id="UP000001627"/>
    </source>
</evidence>
<protein>
    <submittedName>
        <fullName evidence="1">Uncharacterized protein</fullName>
    </submittedName>
</protein>